<protein>
    <submittedName>
        <fullName evidence="2">Uncharacterized protein</fullName>
    </submittedName>
</protein>
<dbReference type="EMBL" id="JAPEUV010000001">
    <property type="protein sequence ID" value="KAJ4343770.1"/>
    <property type="molecule type" value="Genomic_DNA"/>
</dbReference>
<evidence type="ECO:0000313" key="3">
    <source>
        <dbReference type="Proteomes" id="UP001140562"/>
    </source>
</evidence>
<evidence type="ECO:0000313" key="2">
    <source>
        <dbReference type="EMBL" id="KAJ4343770.1"/>
    </source>
</evidence>
<name>A0A9W9C5N1_9PLEO</name>
<dbReference type="Proteomes" id="UP001140562">
    <property type="component" value="Unassembled WGS sequence"/>
</dbReference>
<accession>A0A9W9C5N1</accession>
<feature type="coiled-coil region" evidence="1">
    <location>
        <begin position="111"/>
        <end position="138"/>
    </location>
</feature>
<organism evidence="2 3">
    <name type="scientific">Didymella glomerata</name>
    <dbReference type="NCBI Taxonomy" id="749621"/>
    <lineage>
        <taxon>Eukaryota</taxon>
        <taxon>Fungi</taxon>
        <taxon>Dikarya</taxon>
        <taxon>Ascomycota</taxon>
        <taxon>Pezizomycotina</taxon>
        <taxon>Dothideomycetes</taxon>
        <taxon>Pleosporomycetidae</taxon>
        <taxon>Pleosporales</taxon>
        <taxon>Pleosporineae</taxon>
        <taxon>Didymellaceae</taxon>
        <taxon>Didymella</taxon>
    </lineage>
</organism>
<evidence type="ECO:0000256" key="1">
    <source>
        <dbReference type="SAM" id="Coils"/>
    </source>
</evidence>
<dbReference type="AlphaFoldDB" id="A0A9W9C5N1"/>
<sequence length="269" mass="30740">MSTNQAPIVPGQPLMPLSNPTLMAHAQSRIRGELAGLATPYEATLTERNRLAELLEEEALYDDSDADLDQLSENTAEVLQTAEYQRLILKCRSIWIAQGEKAVEQERERLRKEHDLDMENMRKELDEHHAKALREEQDIRTKAIRQFNDDIEAEALKLNITLTSARSASASSRINELVQLLLSKASSTEGTAKANDWLSTLESKYESLLNQTVDKHDLDSVLLERPPLERLEFILETFEKCSDRLRTHQDCERSLRDRMDSARKEVLGK</sequence>
<keyword evidence="3" id="KW-1185">Reference proteome</keyword>
<reference evidence="2" key="1">
    <citation type="submission" date="2022-10" db="EMBL/GenBank/DDBJ databases">
        <title>Tapping the CABI collections for fungal endophytes: first genome assemblies for Collariella, Neodidymelliopsis, Ascochyta clinopodiicola, Didymella pomorum, Didymosphaeria variabile, Neocosmospora piperis and Neocucurbitaria cava.</title>
        <authorList>
            <person name="Hill R."/>
        </authorList>
    </citation>
    <scope>NUCLEOTIDE SEQUENCE</scope>
    <source>
        <strain evidence="2">IMI 360193</strain>
    </source>
</reference>
<gene>
    <name evidence="2" type="ORF">N0V87_000051</name>
</gene>
<comment type="caution">
    <text evidence="2">The sequence shown here is derived from an EMBL/GenBank/DDBJ whole genome shotgun (WGS) entry which is preliminary data.</text>
</comment>
<proteinExistence type="predicted"/>
<keyword evidence="1" id="KW-0175">Coiled coil</keyword>